<dbReference type="InterPro" id="IPR006311">
    <property type="entry name" value="TAT_signal"/>
</dbReference>
<sequence>MNLPRRALLFALAAGVASCTVGPDYVPASAPVPDNFKELKGKTLKGWKLAAPYDCVDSGPWWTVYRDPLLDSLERQVEISNQTVAAAAAAYEQARTLIREAQAALFPTVTAGYSVVRQYTGQKLYGNSGTATPTSTGVSTSPGGVVTTSYTTQASLTWDLDVWGKIRRQIESNVAGAQVGAADLANARLTAQAQLALAYFELRAAYTLKNLLEKTSEEFRKTLAITKNQYRAGTVSEADVVAAETQLLSTESAAINTGVIISQLQHAIAVLIGRPPSEVALDRMFLVGDIPAFPVSVPSKLLERRPDIAGAERLMQQQNALIGVAVAAYYPDITLSASLGYRGFTPLPIDPAHEFWTLGATALETVFDGGMRSAQVDSAQASYWQSVANYRQTVLTAFQQVEDELAAIRVLSAQLRVQNKAVVEARKAVVVYLNQYRAGTVAFTSVVVAEAALLSAEQAALQTRESLFLASISLIQALGGGWDRTQLPTAREAATGVSMFPQLEPSSEPPH</sequence>
<dbReference type="NCBIfam" id="TIGR01845">
    <property type="entry name" value="outer_NodT"/>
    <property type="match status" value="1"/>
</dbReference>
<dbReference type="PROSITE" id="PS51318">
    <property type="entry name" value="TAT"/>
    <property type="match status" value="1"/>
</dbReference>
<dbReference type="Gene3D" id="2.20.200.10">
    <property type="entry name" value="Outer membrane efflux proteins (OEP)"/>
    <property type="match status" value="1"/>
</dbReference>
<dbReference type="PROSITE" id="PS51257">
    <property type="entry name" value="PROKAR_LIPOPROTEIN"/>
    <property type="match status" value="1"/>
</dbReference>
<keyword evidence="2" id="KW-1134">Transmembrane beta strand</keyword>
<dbReference type="SUPFAM" id="SSF56954">
    <property type="entry name" value="Outer membrane efflux proteins (OEP)"/>
    <property type="match status" value="1"/>
</dbReference>
<keyword evidence="2" id="KW-0564">Palmitate</keyword>
<keyword evidence="2" id="KW-0812">Transmembrane</keyword>
<dbReference type="Gene3D" id="1.20.1600.10">
    <property type="entry name" value="Outer membrane efflux proteins (OEP)"/>
    <property type="match status" value="1"/>
</dbReference>
<organism evidence="3 4">
    <name type="scientific">Methylocystis heyeri</name>
    <dbReference type="NCBI Taxonomy" id="391905"/>
    <lineage>
        <taxon>Bacteria</taxon>
        <taxon>Pseudomonadati</taxon>
        <taxon>Pseudomonadota</taxon>
        <taxon>Alphaproteobacteria</taxon>
        <taxon>Hyphomicrobiales</taxon>
        <taxon>Methylocystaceae</taxon>
        <taxon>Methylocystis</taxon>
    </lineage>
</organism>
<keyword evidence="2" id="KW-0472">Membrane</keyword>
<comment type="similarity">
    <text evidence="1 2">Belongs to the outer membrane factor (OMF) (TC 1.B.17) family.</text>
</comment>
<reference evidence="3 4" key="1">
    <citation type="submission" date="2019-11" db="EMBL/GenBank/DDBJ databases">
        <title>The genome sequence of Methylocystis heyeri.</title>
        <authorList>
            <person name="Oshkin I.Y."/>
            <person name="Miroshnikov K."/>
            <person name="Dedysh S.N."/>
        </authorList>
    </citation>
    <scope>NUCLEOTIDE SEQUENCE [LARGE SCALE GENOMIC DNA]</scope>
    <source>
        <strain evidence="3 4">H2</strain>
    </source>
</reference>
<dbReference type="EMBL" id="CP046052">
    <property type="protein sequence ID" value="QGM45509.1"/>
    <property type="molecule type" value="Genomic_DNA"/>
</dbReference>
<evidence type="ECO:0000313" key="3">
    <source>
        <dbReference type="EMBL" id="QGM45509.1"/>
    </source>
</evidence>
<dbReference type="GO" id="GO:0015562">
    <property type="term" value="F:efflux transmembrane transporter activity"/>
    <property type="evidence" value="ECO:0007669"/>
    <property type="project" value="InterPro"/>
</dbReference>
<keyword evidence="2" id="KW-0449">Lipoprotein</keyword>
<evidence type="ECO:0000256" key="1">
    <source>
        <dbReference type="ARBA" id="ARBA00007613"/>
    </source>
</evidence>
<keyword evidence="4" id="KW-1185">Reference proteome</keyword>
<dbReference type="InterPro" id="IPR003423">
    <property type="entry name" value="OMP_efflux"/>
</dbReference>
<evidence type="ECO:0000256" key="2">
    <source>
        <dbReference type="RuleBase" id="RU362097"/>
    </source>
</evidence>
<name>A0A6B8KCU2_9HYPH</name>
<dbReference type="PANTHER" id="PTHR30203:SF33">
    <property type="entry name" value="BLR4455 PROTEIN"/>
    <property type="match status" value="1"/>
</dbReference>
<dbReference type="GO" id="GO:0005886">
    <property type="term" value="C:plasma membrane"/>
    <property type="evidence" value="ECO:0007669"/>
    <property type="project" value="UniProtKB-SubCell"/>
</dbReference>
<proteinExistence type="inferred from homology"/>
<evidence type="ECO:0000313" key="4">
    <source>
        <dbReference type="Proteomes" id="UP000309061"/>
    </source>
</evidence>
<comment type="subcellular location">
    <subcellularLocation>
        <location evidence="2">Cell membrane</location>
        <topology evidence="2">Lipid-anchor</topology>
    </subcellularLocation>
</comment>
<dbReference type="InterPro" id="IPR010131">
    <property type="entry name" value="MdtP/NodT-like"/>
</dbReference>
<gene>
    <name evidence="3" type="ORF">H2LOC_007250</name>
</gene>
<dbReference type="KEGG" id="mhey:H2LOC_007250"/>
<dbReference type="PANTHER" id="PTHR30203">
    <property type="entry name" value="OUTER MEMBRANE CATION EFFLUX PROTEIN"/>
    <property type="match status" value="1"/>
</dbReference>
<accession>A0A6B8KCU2</accession>
<dbReference type="RefSeq" id="WP_136495789.1">
    <property type="nucleotide sequence ID" value="NZ_CP046052.1"/>
</dbReference>
<dbReference type="AlphaFoldDB" id="A0A6B8KCU2"/>
<dbReference type="Proteomes" id="UP000309061">
    <property type="component" value="Chromosome"/>
</dbReference>
<dbReference type="Pfam" id="PF02321">
    <property type="entry name" value="OEP"/>
    <property type="match status" value="2"/>
</dbReference>
<dbReference type="OrthoDB" id="7181739at2"/>
<protein>
    <submittedName>
        <fullName evidence="3">Efflux transporter outer membrane subunit</fullName>
    </submittedName>
</protein>